<accession>A0A7H8QJF1</accession>
<evidence type="ECO:0008006" key="4">
    <source>
        <dbReference type="Google" id="ProtNLM"/>
    </source>
</evidence>
<sequence>MSYSPNQTTPTYEAGYAHSEPLEPEYNNGTGNSNNATAYQYETYAMCNRCYTQQDCPHRHTTYQQQHGLNTGGHHGMMMLAPTIVTGYPRHDPPLSSVGVALSNNGYNNVNRSQQGGSQQPVSSPWYNNGVNNEVVRVSNMAVNTHTAEIQQQQQQQQQQNLPYFSQYTGLGLDTMTMAASEEDLFPHGLPDLQRSATVAPSALERYRADDHTTTTLLQAEQPPANQSQRHTTTTTTTPSLATPASSASSASSPFVSSSSTPFGPMMLRTQKPKPPQITSEATYHRALYGHGPETPGDPSCDRAVANRQVLPTIAAQHGHPVWPLDTKAKKNTYLLEGKKRGLSYRKIKEFGEISDAESTLRGRYRMLTKTADERVRRPVWEEKDLQLLHQGVKLHTDGRQRRRRESSRRTSIASMSGYSSEDRNAGTEPRISWKGVAEYITQNGGSYKFGYATCKRKWEELNSPDDS</sequence>
<evidence type="ECO:0000313" key="3">
    <source>
        <dbReference type="Proteomes" id="UP000509510"/>
    </source>
</evidence>
<dbReference type="EMBL" id="CP055898">
    <property type="protein sequence ID" value="QKX54070.1"/>
    <property type="molecule type" value="Genomic_DNA"/>
</dbReference>
<dbReference type="OrthoDB" id="4226712at2759"/>
<dbReference type="Proteomes" id="UP000509510">
    <property type="component" value="Chromosome I"/>
</dbReference>
<organism evidence="2 3">
    <name type="scientific">Talaromyces rugulosus</name>
    <name type="common">Penicillium rugulosum</name>
    <dbReference type="NCBI Taxonomy" id="121627"/>
    <lineage>
        <taxon>Eukaryota</taxon>
        <taxon>Fungi</taxon>
        <taxon>Dikarya</taxon>
        <taxon>Ascomycota</taxon>
        <taxon>Pezizomycotina</taxon>
        <taxon>Eurotiomycetes</taxon>
        <taxon>Eurotiomycetidae</taxon>
        <taxon>Eurotiales</taxon>
        <taxon>Trichocomaceae</taxon>
        <taxon>Talaromyces</taxon>
        <taxon>Talaromyces sect. Islandici</taxon>
    </lineage>
</organism>
<keyword evidence="3" id="KW-1185">Reference proteome</keyword>
<dbReference type="AlphaFoldDB" id="A0A7H8QJF1"/>
<dbReference type="RefSeq" id="XP_035340249.1">
    <property type="nucleotide sequence ID" value="XM_035484356.1"/>
</dbReference>
<proteinExistence type="predicted"/>
<feature type="compositionally biased region" description="Low complexity" evidence="1">
    <location>
        <begin position="232"/>
        <end position="262"/>
    </location>
</feature>
<protein>
    <recommendedName>
        <fullName evidence="4">Myb-like domain-containing protein</fullName>
    </recommendedName>
</protein>
<feature type="compositionally biased region" description="Polar residues" evidence="1">
    <location>
        <begin position="1"/>
        <end position="11"/>
    </location>
</feature>
<dbReference type="GeneID" id="55988666"/>
<feature type="compositionally biased region" description="Polar residues" evidence="1">
    <location>
        <begin position="219"/>
        <end position="231"/>
    </location>
</feature>
<dbReference type="KEGG" id="trg:TRUGW13939_01153"/>
<name>A0A7H8QJF1_TALRU</name>
<gene>
    <name evidence="2" type="ORF">TRUGW13939_01153</name>
</gene>
<feature type="region of interest" description="Disordered" evidence="1">
    <location>
        <begin position="219"/>
        <end position="278"/>
    </location>
</feature>
<evidence type="ECO:0000256" key="1">
    <source>
        <dbReference type="SAM" id="MobiDB-lite"/>
    </source>
</evidence>
<feature type="region of interest" description="Disordered" evidence="1">
    <location>
        <begin position="396"/>
        <end position="430"/>
    </location>
</feature>
<reference evidence="3" key="1">
    <citation type="submission" date="2020-06" db="EMBL/GenBank/DDBJ databases">
        <title>A chromosome-scale genome assembly of Talaromyces rugulosus W13939.</title>
        <authorList>
            <person name="Wang B."/>
            <person name="Guo L."/>
            <person name="Ye K."/>
            <person name="Wang L."/>
        </authorList>
    </citation>
    <scope>NUCLEOTIDE SEQUENCE [LARGE SCALE GENOMIC DNA]</scope>
    <source>
        <strain evidence="3">W13939</strain>
    </source>
</reference>
<feature type="region of interest" description="Disordered" evidence="1">
    <location>
        <begin position="1"/>
        <end position="33"/>
    </location>
</feature>
<evidence type="ECO:0000313" key="2">
    <source>
        <dbReference type="EMBL" id="QKX54070.1"/>
    </source>
</evidence>